<name>A0A2A2JX96_9BILA</name>
<evidence type="ECO:0000313" key="2">
    <source>
        <dbReference type="Proteomes" id="UP000218231"/>
    </source>
</evidence>
<dbReference type="AlphaFoldDB" id="A0A2A2JX96"/>
<keyword evidence="2" id="KW-1185">Reference proteome</keyword>
<dbReference type="EMBL" id="LIAE01010147">
    <property type="protein sequence ID" value="PAV66179.1"/>
    <property type="molecule type" value="Genomic_DNA"/>
</dbReference>
<comment type="caution">
    <text evidence="1">The sequence shown here is derived from an EMBL/GenBank/DDBJ whole genome shotgun (WGS) entry which is preliminary data.</text>
</comment>
<evidence type="ECO:0000313" key="1">
    <source>
        <dbReference type="EMBL" id="PAV66179.1"/>
    </source>
</evidence>
<proteinExistence type="predicted"/>
<dbReference type="Proteomes" id="UP000218231">
    <property type="component" value="Unassembled WGS sequence"/>
</dbReference>
<accession>A0A2A2JX96</accession>
<organism evidence="1 2">
    <name type="scientific">Diploscapter pachys</name>
    <dbReference type="NCBI Taxonomy" id="2018661"/>
    <lineage>
        <taxon>Eukaryota</taxon>
        <taxon>Metazoa</taxon>
        <taxon>Ecdysozoa</taxon>
        <taxon>Nematoda</taxon>
        <taxon>Chromadorea</taxon>
        <taxon>Rhabditida</taxon>
        <taxon>Rhabditina</taxon>
        <taxon>Rhabditomorpha</taxon>
        <taxon>Rhabditoidea</taxon>
        <taxon>Rhabditidae</taxon>
        <taxon>Diploscapter</taxon>
    </lineage>
</organism>
<protein>
    <submittedName>
        <fullName evidence="1">Uncharacterized protein</fullName>
    </submittedName>
</protein>
<sequence length="116" mass="12881">MTISSGADQMISSSPVEWSQFGRYSASSFVWRYFHANRTVSAITGTMISSIRPVDHRIRWACCRATSPAGFITTRSHPPKRAGARSARAAVRMRAARKDGRVRIVIRANPVRCTAK</sequence>
<reference evidence="1 2" key="1">
    <citation type="journal article" date="2017" name="Curr. Biol.">
        <title>Genome architecture and evolution of a unichromosomal asexual nematode.</title>
        <authorList>
            <person name="Fradin H."/>
            <person name="Zegar C."/>
            <person name="Gutwein M."/>
            <person name="Lucas J."/>
            <person name="Kovtun M."/>
            <person name="Corcoran D."/>
            <person name="Baugh L.R."/>
            <person name="Kiontke K."/>
            <person name="Gunsalus K."/>
            <person name="Fitch D.H."/>
            <person name="Piano F."/>
        </authorList>
    </citation>
    <scope>NUCLEOTIDE SEQUENCE [LARGE SCALE GENOMIC DNA]</scope>
    <source>
        <strain evidence="1">PF1309</strain>
    </source>
</reference>
<gene>
    <name evidence="1" type="ORF">WR25_20983</name>
</gene>